<reference evidence="4 5" key="1">
    <citation type="submission" date="2020-10" db="EMBL/GenBank/DDBJ databases">
        <title>Identification of Nocardia species via Next-generation sequencing and recognition of intraspecies genetic diversity.</title>
        <authorList>
            <person name="Li P."/>
            <person name="Li P."/>
            <person name="Lu B."/>
        </authorList>
    </citation>
    <scope>NUCLEOTIDE SEQUENCE [LARGE SCALE GENOMIC DNA]</scope>
    <source>
        <strain evidence="4 5">BJ06-0157</strain>
    </source>
</reference>
<gene>
    <name evidence="4" type="ORF">IU459_18065</name>
</gene>
<dbReference type="Pfam" id="PF03070">
    <property type="entry name" value="TENA_THI-4"/>
    <property type="match status" value="1"/>
</dbReference>
<dbReference type="RefSeq" id="WP_195130700.1">
    <property type="nucleotide sequence ID" value="NZ_JADLQX010000012.1"/>
</dbReference>
<dbReference type="SUPFAM" id="SSF48613">
    <property type="entry name" value="Heme oxygenase-like"/>
    <property type="match status" value="1"/>
</dbReference>
<evidence type="ECO:0000256" key="2">
    <source>
        <dbReference type="SAM" id="Phobius"/>
    </source>
</evidence>
<keyword evidence="2" id="KW-0812">Transmembrane</keyword>
<dbReference type="InterPro" id="IPR004305">
    <property type="entry name" value="Thiaminase-2/PQQC"/>
</dbReference>
<accession>A0ABS0CUE8</accession>
<keyword evidence="2" id="KW-0472">Membrane</keyword>
<name>A0ABS0CUE8_9NOCA</name>
<evidence type="ECO:0000313" key="4">
    <source>
        <dbReference type="EMBL" id="MBF6299432.1"/>
    </source>
</evidence>
<dbReference type="EMBL" id="JADLQX010000012">
    <property type="protein sequence ID" value="MBF6299432.1"/>
    <property type="molecule type" value="Genomic_DNA"/>
</dbReference>
<evidence type="ECO:0000256" key="1">
    <source>
        <dbReference type="ARBA" id="ARBA00004948"/>
    </source>
</evidence>
<keyword evidence="2" id="KW-1133">Transmembrane helix</keyword>
<feature type="transmembrane region" description="Helical" evidence="2">
    <location>
        <begin position="117"/>
        <end position="136"/>
    </location>
</feature>
<dbReference type="InterPro" id="IPR016084">
    <property type="entry name" value="Haem_Oase-like_multi-hlx"/>
</dbReference>
<organism evidence="4 5">
    <name type="scientific">Nocardia amamiensis</name>
    <dbReference type="NCBI Taxonomy" id="404578"/>
    <lineage>
        <taxon>Bacteria</taxon>
        <taxon>Bacillati</taxon>
        <taxon>Actinomycetota</taxon>
        <taxon>Actinomycetes</taxon>
        <taxon>Mycobacteriales</taxon>
        <taxon>Nocardiaceae</taxon>
        <taxon>Nocardia</taxon>
    </lineage>
</organism>
<evidence type="ECO:0000259" key="3">
    <source>
        <dbReference type="Pfam" id="PF03070"/>
    </source>
</evidence>
<proteinExistence type="predicted"/>
<dbReference type="Gene3D" id="1.20.910.10">
    <property type="entry name" value="Heme oxygenase-like"/>
    <property type="match status" value="1"/>
</dbReference>
<protein>
    <submittedName>
        <fullName evidence="4">Transcriptional regulator</fullName>
    </submittedName>
</protein>
<keyword evidence="5" id="KW-1185">Reference proteome</keyword>
<feature type="domain" description="Thiaminase-2/PQQC" evidence="3">
    <location>
        <begin position="31"/>
        <end position="217"/>
    </location>
</feature>
<comment type="pathway">
    <text evidence="1">Cofactor biosynthesis; thiamine diphosphate biosynthesis.</text>
</comment>
<comment type="caution">
    <text evidence="4">The sequence shown here is derived from an EMBL/GenBank/DDBJ whole genome shotgun (WGS) entry which is preliminary data.</text>
</comment>
<dbReference type="Proteomes" id="UP000702209">
    <property type="component" value="Unassembled WGS sequence"/>
</dbReference>
<sequence>MTRSERTQPARALLDRIQAELAPYDDDNRLVPRIAAGTAPRAVFAAIAAEELRITDSDWRSVHTLAARADELHARAFFSALAPGEQQAHQLLDGLVAAAGPDTGAERPRPGCQAYPAFMAWLALNGAAAAVIVALYSNLAAFGRYCEAVAAGMRSHYGFGDAACAFFDFYTADVPEIEKKALTAVQAGLDSGRLDPEEARTFARLFQSYELMFWNTLADEFAG</sequence>
<evidence type="ECO:0000313" key="5">
    <source>
        <dbReference type="Proteomes" id="UP000702209"/>
    </source>
</evidence>